<dbReference type="NCBIfam" id="TIGR01644">
    <property type="entry name" value="phage_P2_V"/>
    <property type="match status" value="1"/>
</dbReference>
<evidence type="ECO:0000313" key="3">
    <source>
        <dbReference type="Proteomes" id="UP000199371"/>
    </source>
</evidence>
<dbReference type="EMBL" id="FNXF01000003">
    <property type="protein sequence ID" value="SEH72770.1"/>
    <property type="molecule type" value="Genomic_DNA"/>
</dbReference>
<dbReference type="Pfam" id="PF06890">
    <property type="entry name" value="Phage_Mu_Gp45"/>
    <property type="match status" value="1"/>
</dbReference>
<dbReference type="AlphaFoldDB" id="A0A1H6KML3"/>
<organism evidence="2 3">
    <name type="scientific">Rheinheimera pacifica</name>
    <dbReference type="NCBI Taxonomy" id="173990"/>
    <lineage>
        <taxon>Bacteria</taxon>
        <taxon>Pseudomonadati</taxon>
        <taxon>Pseudomonadota</taxon>
        <taxon>Gammaproteobacteria</taxon>
        <taxon>Chromatiales</taxon>
        <taxon>Chromatiaceae</taxon>
        <taxon>Rheinheimera</taxon>
    </lineage>
</organism>
<name>A0A1H6KML3_9GAMM</name>
<dbReference type="RefSeq" id="WP_092791019.1">
    <property type="nucleotide sequence ID" value="NZ_FNXF01000003.1"/>
</dbReference>
<reference evidence="3" key="1">
    <citation type="submission" date="2016-10" db="EMBL/GenBank/DDBJ databases">
        <authorList>
            <person name="Varghese N."/>
            <person name="Submissions S."/>
        </authorList>
    </citation>
    <scope>NUCLEOTIDE SEQUENCE [LARGE SCALE GENOMIC DNA]</scope>
    <source>
        <strain evidence="3">DSM 17616</strain>
    </source>
</reference>
<dbReference type="InterPro" id="IPR014462">
    <property type="entry name" value="Phage_Mu_Gp45"/>
</dbReference>
<feature type="domain" description="Bacteriophage Mu Gp45 N-terminal" evidence="1">
    <location>
        <begin position="24"/>
        <end position="90"/>
    </location>
</feature>
<dbReference type="Proteomes" id="UP000199371">
    <property type="component" value="Unassembled WGS sequence"/>
</dbReference>
<gene>
    <name evidence="2" type="ORF">SAMN05660691_01063</name>
</gene>
<sequence length="215" mass="23165">MVSERYIDRLLAPIKRRITGMLTRAVVSGIVEDLQRQNLQVKMHADESADNIERFQNYGISSFPPEGSEAIVAALGGSLSGLVAIAVEDKKCRPQGEIGDVFLYHLEGHKIRLTKDGKIILTATDVIFEITNTFSIAATDVIFDVSNSFTIISPETLIQGPLHVTGDISTDLSIEAAGTITSADVVTGSDLSANGISYLGHVHKDAEDRPTTTPE</sequence>
<dbReference type="InterPro" id="IPR013046">
    <property type="entry name" value="GpV/Gp45"/>
</dbReference>
<dbReference type="InterPro" id="IPR053861">
    <property type="entry name" value="Phage_Mu_Gp45_N"/>
</dbReference>
<evidence type="ECO:0000259" key="1">
    <source>
        <dbReference type="Pfam" id="PF06890"/>
    </source>
</evidence>
<keyword evidence="3" id="KW-1185">Reference proteome</keyword>
<protein>
    <submittedName>
        <fullName evidence="2">Phage baseplate assembly protein V</fullName>
    </submittedName>
</protein>
<proteinExistence type="predicted"/>
<evidence type="ECO:0000313" key="2">
    <source>
        <dbReference type="EMBL" id="SEH72770.1"/>
    </source>
</evidence>
<dbReference type="STRING" id="173990.SAMN05660691_01063"/>
<accession>A0A1H6KML3</accession>
<dbReference type="PIRSF" id="PIRSF012337">
    <property type="entry name" value="gp45"/>
    <property type="match status" value="1"/>
</dbReference>
<dbReference type="OrthoDB" id="9802994at2"/>